<dbReference type="Gene3D" id="3.30.590.10">
    <property type="entry name" value="Glutamine synthetase/guanido kinase, catalytic domain"/>
    <property type="match status" value="1"/>
</dbReference>
<dbReference type="SUPFAM" id="SSF51556">
    <property type="entry name" value="Metallo-dependent hydrolases"/>
    <property type="match status" value="1"/>
</dbReference>
<evidence type="ECO:0000313" key="6">
    <source>
        <dbReference type="Proteomes" id="UP000184188"/>
    </source>
</evidence>
<dbReference type="STRING" id="1073090.A0A1L9SAR8"/>
<dbReference type="Pfam" id="PF00120">
    <property type="entry name" value="Gln-synt_C"/>
    <property type="match status" value="1"/>
</dbReference>
<feature type="domain" description="GS catalytic" evidence="4">
    <location>
        <begin position="558"/>
        <end position="887"/>
    </location>
</feature>
<dbReference type="InterPro" id="IPR032466">
    <property type="entry name" value="Metal_Hydrolase"/>
</dbReference>
<dbReference type="Proteomes" id="UP000184188">
    <property type="component" value="Unassembled WGS sequence"/>
</dbReference>
<dbReference type="Gene3D" id="3.10.20.70">
    <property type="entry name" value="Glutamine synthetase, N-terminal domain"/>
    <property type="match status" value="1"/>
</dbReference>
<dbReference type="VEuPathDB" id="FungiDB:ASPZODRAFT_135007"/>
<dbReference type="PROSITE" id="PS51987">
    <property type="entry name" value="GS_CATALYTIC"/>
    <property type="match status" value="1"/>
</dbReference>
<evidence type="ECO:0000256" key="3">
    <source>
        <dbReference type="RuleBase" id="RU000384"/>
    </source>
</evidence>
<dbReference type="Gene3D" id="3.20.20.140">
    <property type="entry name" value="Metal-dependent hydrolases"/>
    <property type="match status" value="1"/>
</dbReference>
<proteinExistence type="inferred from homology"/>
<evidence type="ECO:0000256" key="1">
    <source>
        <dbReference type="ARBA" id="ARBA00021364"/>
    </source>
</evidence>
<evidence type="ECO:0000313" key="5">
    <source>
        <dbReference type="EMBL" id="OJJ44217.1"/>
    </source>
</evidence>
<dbReference type="InterPro" id="IPR014746">
    <property type="entry name" value="Gln_synth/guanido_kin_cat_dom"/>
</dbReference>
<dbReference type="GeneID" id="34610147"/>
<dbReference type="SUPFAM" id="SSF55931">
    <property type="entry name" value="Glutamine synthetase/guanido kinase"/>
    <property type="match status" value="1"/>
</dbReference>
<dbReference type="EMBL" id="KV878348">
    <property type="protein sequence ID" value="OJJ44217.1"/>
    <property type="molecule type" value="Genomic_DNA"/>
</dbReference>
<accession>A0A1L9SAR8</accession>
<dbReference type="AlphaFoldDB" id="A0A1L9SAR8"/>
<gene>
    <name evidence="5" type="ORF">ASPZODRAFT_135007</name>
</gene>
<reference evidence="6" key="1">
    <citation type="journal article" date="2017" name="Genome Biol.">
        <title>Comparative genomics reveals high biological diversity and specific adaptations in the industrially and medically important fungal genus Aspergillus.</title>
        <authorList>
            <person name="de Vries R.P."/>
            <person name="Riley R."/>
            <person name="Wiebenga A."/>
            <person name="Aguilar-Osorio G."/>
            <person name="Amillis S."/>
            <person name="Uchima C.A."/>
            <person name="Anderluh G."/>
            <person name="Asadollahi M."/>
            <person name="Askin M."/>
            <person name="Barry K."/>
            <person name="Battaglia E."/>
            <person name="Bayram O."/>
            <person name="Benocci T."/>
            <person name="Braus-Stromeyer S.A."/>
            <person name="Caldana C."/>
            <person name="Canovas D."/>
            <person name="Cerqueira G.C."/>
            <person name="Chen F."/>
            <person name="Chen W."/>
            <person name="Choi C."/>
            <person name="Clum A."/>
            <person name="Dos Santos R.A."/>
            <person name="Damasio A.R."/>
            <person name="Diallinas G."/>
            <person name="Emri T."/>
            <person name="Fekete E."/>
            <person name="Flipphi M."/>
            <person name="Freyberg S."/>
            <person name="Gallo A."/>
            <person name="Gournas C."/>
            <person name="Habgood R."/>
            <person name="Hainaut M."/>
            <person name="Harispe M.L."/>
            <person name="Henrissat B."/>
            <person name="Hilden K.S."/>
            <person name="Hope R."/>
            <person name="Hossain A."/>
            <person name="Karabika E."/>
            <person name="Karaffa L."/>
            <person name="Karanyi Z."/>
            <person name="Krasevec N."/>
            <person name="Kuo A."/>
            <person name="Kusch H."/>
            <person name="LaButti K."/>
            <person name="Lagendijk E.L."/>
            <person name="Lapidus A."/>
            <person name="Levasseur A."/>
            <person name="Lindquist E."/>
            <person name="Lipzen A."/>
            <person name="Logrieco A.F."/>
            <person name="MacCabe A."/>
            <person name="Maekelae M.R."/>
            <person name="Malavazi I."/>
            <person name="Melin P."/>
            <person name="Meyer V."/>
            <person name="Mielnichuk N."/>
            <person name="Miskei M."/>
            <person name="Molnar A.P."/>
            <person name="Mule G."/>
            <person name="Ngan C.Y."/>
            <person name="Orejas M."/>
            <person name="Orosz E."/>
            <person name="Ouedraogo J.P."/>
            <person name="Overkamp K.M."/>
            <person name="Park H.-S."/>
            <person name="Perrone G."/>
            <person name="Piumi F."/>
            <person name="Punt P.J."/>
            <person name="Ram A.F."/>
            <person name="Ramon A."/>
            <person name="Rauscher S."/>
            <person name="Record E."/>
            <person name="Riano-Pachon D.M."/>
            <person name="Robert V."/>
            <person name="Roehrig J."/>
            <person name="Ruller R."/>
            <person name="Salamov A."/>
            <person name="Salih N.S."/>
            <person name="Samson R.A."/>
            <person name="Sandor E."/>
            <person name="Sanguinetti M."/>
            <person name="Schuetze T."/>
            <person name="Sepcic K."/>
            <person name="Shelest E."/>
            <person name="Sherlock G."/>
            <person name="Sophianopoulou V."/>
            <person name="Squina F.M."/>
            <person name="Sun H."/>
            <person name="Susca A."/>
            <person name="Todd R.B."/>
            <person name="Tsang A."/>
            <person name="Unkles S.E."/>
            <person name="van de Wiele N."/>
            <person name="van Rossen-Uffink D."/>
            <person name="Oliveira J.V."/>
            <person name="Vesth T.C."/>
            <person name="Visser J."/>
            <person name="Yu J.-H."/>
            <person name="Zhou M."/>
            <person name="Andersen M.R."/>
            <person name="Archer D.B."/>
            <person name="Baker S.E."/>
            <person name="Benoit I."/>
            <person name="Brakhage A.A."/>
            <person name="Braus G.H."/>
            <person name="Fischer R."/>
            <person name="Frisvad J.C."/>
            <person name="Goldman G.H."/>
            <person name="Houbraken J."/>
            <person name="Oakley B."/>
            <person name="Pocsi I."/>
            <person name="Scazzocchio C."/>
            <person name="Seiboth B."/>
            <person name="vanKuyk P.A."/>
            <person name="Wortman J."/>
            <person name="Dyer P.S."/>
            <person name="Grigoriev I.V."/>
        </authorList>
    </citation>
    <scope>NUCLEOTIDE SEQUENCE [LARGE SCALE GENOMIC DNA]</scope>
    <source>
        <strain evidence="6">CBS 506.65</strain>
    </source>
</reference>
<dbReference type="InterPro" id="IPR036651">
    <property type="entry name" value="Gln_synt_N_sf"/>
</dbReference>
<keyword evidence="6" id="KW-1185">Reference proteome</keyword>
<dbReference type="InterPro" id="IPR006680">
    <property type="entry name" value="Amidohydro-rel"/>
</dbReference>
<sequence length="887" mass="98241">MSLSHLIHTHPLIDNHAHAILSHSHATDYASYPFEQITSEAQGPALHNAHRSLPLLRAINDLAGLYGCPDVVQGDHRAEDRWEKLLAARAECVKTEAGYEELVRRCLHGTQVLLLDDLLPGHVQEYTWHDRFTPSQTKRIVRIEVLAGGIIDEMKTGSNFTREEKEDAFSSFAKSFADAIQGAIADAAVVGFKSVICYRTGLDVGNPDEASVMEAFVRTASMTGTCRVEDKSLNDWILLRTLDLLKQHRLQHEEETPKPVQLHTGLGDADINLLTSNPAHLQPVIARYPEVAFVLLHSAYPYTREAGYLACVYDNVYLDLGEVFPMVSRDAQQAILRESLEIVPTSRLLWSTDGHYFPETFWLANRQFRLVLDEVLTEYVRREDLSLLQAMTAAADILFHNSNRLYGLNLSPDPVMAGSTAITANMVATSDTTSATSGVPWLAKLAKLNVKFVWVQWLDYTATTRVRMFPVREFLRLAHQQRRLGIARANLRMIQTDAVAPGSSCAGQFYLQPDLATLAPNLAFGPVAAAGGGRHPSASATVMTFWRGEDGVPLEGCPRTTLQRITRLLQTEHGLDVLCGCEIEVVLMRFDSVYNVYVPAATNHSWSQMTRETRPLVPLLEEIADTLASLDIELQQFHAESSPGQFEFVLPPSSPLQAIDTLLRARAAIVHVAEQHGLRATLHPRPYTSAAGTAAHTHISISKTTPDMTLSSSISTATEQSFLAGLLAHLPSVMAFTLSQEESYARVQAGIWAGGEWVAWGTQNRETPLRKISPAHWEVKTVDGLANMYLALAALLAAGYLGLKHSLPLTIQDCQGDSSVDREKYGITTPLPNTLQASLAALQADVDLHTLLGKEFVQDYIATKRTEREMLLAMPDSERRLWLIERY</sequence>
<comment type="similarity">
    <text evidence="2 3">Belongs to the glutamine synthetase family.</text>
</comment>
<dbReference type="OrthoDB" id="3364440at2759"/>
<name>A0A1L9SAR8_9EURO</name>
<dbReference type="PANTHER" id="PTHR43383:SF2">
    <property type="entry name" value="AMIDOHYDROLASE 2 FAMILY PROTEIN"/>
    <property type="match status" value="1"/>
</dbReference>
<dbReference type="SMART" id="SM01230">
    <property type="entry name" value="Gln-synt_C"/>
    <property type="match status" value="1"/>
</dbReference>
<dbReference type="GO" id="GO:0016787">
    <property type="term" value="F:hydrolase activity"/>
    <property type="evidence" value="ECO:0007669"/>
    <property type="project" value="InterPro"/>
</dbReference>
<dbReference type="InterPro" id="IPR008146">
    <property type="entry name" value="Gln_synth_cat_dom"/>
</dbReference>
<dbReference type="GO" id="GO:0004356">
    <property type="term" value="F:glutamine synthetase activity"/>
    <property type="evidence" value="ECO:0007669"/>
    <property type="project" value="InterPro"/>
</dbReference>
<evidence type="ECO:0000259" key="4">
    <source>
        <dbReference type="PROSITE" id="PS51987"/>
    </source>
</evidence>
<protein>
    <recommendedName>
        <fullName evidence="1">Glutamine synthetase</fullName>
    </recommendedName>
</protein>
<evidence type="ECO:0000256" key="2">
    <source>
        <dbReference type="PROSITE-ProRule" id="PRU01331"/>
    </source>
</evidence>
<dbReference type="Pfam" id="PF04909">
    <property type="entry name" value="Amidohydro_2"/>
    <property type="match status" value="1"/>
</dbReference>
<dbReference type="PANTHER" id="PTHR43383">
    <property type="entry name" value="NODULIN 6"/>
    <property type="match status" value="1"/>
</dbReference>
<dbReference type="GO" id="GO:0006542">
    <property type="term" value="P:glutamine biosynthetic process"/>
    <property type="evidence" value="ECO:0007669"/>
    <property type="project" value="InterPro"/>
</dbReference>
<organism evidence="5 6">
    <name type="scientific">Penicilliopsis zonata CBS 506.65</name>
    <dbReference type="NCBI Taxonomy" id="1073090"/>
    <lineage>
        <taxon>Eukaryota</taxon>
        <taxon>Fungi</taxon>
        <taxon>Dikarya</taxon>
        <taxon>Ascomycota</taxon>
        <taxon>Pezizomycotina</taxon>
        <taxon>Eurotiomycetes</taxon>
        <taxon>Eurotiomycetidae</taxon>
        <taxon>Eurotiales</taxon>
        <taxon>Aspergillaceae</taxon>
        <taxon>Penicilliopsis</taxon>
    </lineage>
</organism>
<dbReference type="RefSeq" id="XP_022578727.1">
    <property type="nucleotide sequence ID" value="XM_022723682.1"/>
</dbReference>